<name>A0A7W3TM80_9GAMM</name>
<evidence type="ECO:0000256" key="3">
    <source>
        <dbReference type="ARBA" id="ARBA00021563"/>
    </source>
</evidence>
<evidence type="ECO:0000256" key="6">
    <source>
        <dbReference type="ARBA" id="ARBA00022519"/>
    </source>
</evidence>
<keyword evidence="6" id="KW-0997">Cell inner membrane</keyword>
<dbReference type="EMBL" id="JACHTF010000010">
    <property type="protein sequence ID" value="MBB1060925.1"/>
    <property type="molecule type" value="Genomic_DNA"/>
</dbReference>
<sequence length="244" mass="25451">MSGRRLLAVFFVLLVVSMAVLVPLRLLLAVPGLPAPGWSARAVDGSAWRGTLRGLQWGGLRLDTVRVALEPLPLALGERRWAIDAPALSATWLQGRTQGLDDAVGEIAIDLPGLEAPARLGFEQTRIVFRDGRCAEAGGRMRVELPFPGPPGSDGETAADGLRLDGPIECDGARGLAVLQALSAALPPGIDAVECRLHVDAHGGVAIDTTAATEVPAARLALEGAGFEAGPGGMHRRDLLQAPH</sequence>
<comment type="subcellular location">
    <subcellularLocation>
        <location evidence="1">Cell inner membrane</location>
    </subcellularLocation>
</comment>
<gene>
    <name evidence="11" type="primary">gspN</name>
    <name evidence="11" type="ORF">H4F98_10095</name>
</gene>
<evidence type="ECO:0000313" key="12">
    <source>
        <dbReference type="Proteomes" id="UP000523196"/>
    </source>
</evidence>
<dbReference type="RefSeq" id="WP_182687321.1">
    <property type="nucleotide sequence ID" value="NZ_JACHTF010000010.1"/>
</dbReference>
<evidence type="ECO:0000256" key="10">
    <source>
        <dbReference type="ARBA" id="ARBA00030772"/>
    </source>
</evidence>
<proteinExistence type="inferred from homology"/>
<evidence type="ECO:0000256" key="1">
    <source>
        <dbReference type="ARBA" id="ARBA00004533"/>
    </source>
</evidence>
<keyword evidence="8" id="KW-0653">Protein transport</keyword>
<dbReference type="GO" id="GO:0015627">
    <property type="term" value="C:type II protein secretion system complex"/>
    <property type="evidence" value="ECO:0007669"/>
    <property type="project" value="InterPro"/>
</dbReference>
<comment type="caution">
    <text evidence="11">The sequence shown here is derived from an EMBL/GenBank/DDBJ whole genome shotgun (WGS) entry which is preliminary data.</text>
</comment>
<dbReference type="Proteomes" id="UP000523196">
    <property type="component" value="Unassembled WGS sequence"/>
</dbReference>
<comment type="similarity">
    <text evidence="2">Belongs to the GSP N family.</text>
</comment>
<keyword evidence="5" id="KW-1003">Cell membrane</keyword>
<evidence type="ECO:0000256" key="5">
    <source>
        <dbReference type="ARBA" id="ARBA00022475"/>
    </source>
</evidence>
<evidence type="ECO:0000256" key="2">
    <source>
        <dbReference type="ARBA" id="ARBA00007208"/>
    </source>
</evidence>
<keyword evidence="7" id="KW-0812">Transmembrane</keyword>
<dbReference type="GO" id="GO:0005886">
    <property type="term" value="C:plasma membrane"/>
    <property type="evidence" value="ECO:0007669"/>
    <property type="project" value="UniProtKB-SubCell"/>
</dbReference>
<keyword evidence="9" id="KW-0472">Membrane</keyword>
<reference evidence="11 12" key="1">
    <citation type="submission" date="2020-08" db="EMBL/GenBank/DDBJ databases">
        <authorList>
            <person name="Xu S."/>
            <person name="Li A."/>
        </authorList>
    </citation>
    <scope>NUCLEOTIDE SEQUENCE [LARGE SCALE GENOMIC DNA]</scope>
    <source>
        <strain evidence="11 12">119BY6-57</strain>
    </source>
</reference>
<dbReference type="GO" id="GO:0015628">
    <property type="term" value="P:protein secretion by the type II secretion system"/>
    <property type="evidence" value="ECO:0007669"/>
    <property type="project" value="InterPro"/>
</dbReference>
<evidence type="ECO:0000313" key="11">
    <source>
        <dbReference type="EMBL" id="MBB1060925.1"/>
    </source>
</evidence>
<dbReference type="AlphaFoldDB" id="A0A7W3TM80"/>
<dbReference type="InterPro" id="IPR022792">
    <property type="entry name" value="T2SS_protein-GspN"/>
</dbReference>
<dbReference type="Pfam" id="PF01203">
    <property type="entry name" value="T2SSN"/>
    <property type="match status" value="1"/>
</dbReference>
<evidence type="ECO:0000256" key="9">
    <source>
        <dbReference type="ARBA" id="ARBA00023136"/>
    </source>
</evidence>
<evidence type="ECO:0000256" key="8">
    <source>
        <dbReference type="ARBA" id="ARBA00022927"/>
    </source>
</evidence>
<keyword evidence="4" id="KW-0813">Transport</keyword>
<accession>A0A7W3TM80</accession>
<protein>
    <recommendedName>
        <fullName evidence="3">Type II secretion system protein N</fullName>
    </recommendedName>
    <alternativeName>
        <fullName evidence="10">General secretion pathway protein N</fullName>
    </alternativeName>
</protein>
<organism evidence="11 12">
    <name type="scientific">Marilutibacter spongiae</name>
    <dbReference type="NCBI Taxonomy" id="2025720"/>
    <lineage>
        <taxon>Bacteria</taxon>
        <taxon>Pseudomonadati</taxon>
        <taxon>Pseudomonadota</taxon>
        <taxon>Gammaproteobacteria</taxon>
        <taxon>Lysobacterales</taxon>
        <taxon>Lysobacteraceae</taxon>
        <taxon>Marilutibacter</taxon>
    </lineage>
</organism>
<keyword evidence="12" id="KW-1185">Reference proteome</keyword>
<evidence type="ECO:0000256" key="7">
    <source>
        <dbReference type="ARBA" id="ARBA00022692"/>
    </source>
</evidence>
<evidence type="ECO:0000256" key="4">
    <source>
        <dbReference type="ARBA" id="ARBA00022448"/>
    </source>
</evidence>